<reference evidence="3" key="1">
    <citation type="submission" date="2020-02" db="EMBL/GenBank/DDBJ databases">
        <authorList>
            <person name="Meier V. D."/>
        </authorList>
    </citation>
    <scope>NUCLEOTIDE SEQUENCE</scope>
    <source>
        <strain evidence="3">AVDCRST_MAG16</strain>
    </source>
</reference>
<evidence type="ECO:0000259" key="2">
    <source>
        <dbReference type="Pfam" id="PF00561"/>
    </source>
</evidence>
<accession>A0A6J4LRD0</accession>
<keyword evidence="1 3" id="KW-0378">Hydrolase</keyword>
<dbReference type="PRINTS" id="PR00111">
    <property type="entry name" value="ABHYDROLASE"/>
</dbReference>
<dbReference type="PRINTS" id="PR00412">
    <property type="entry name" value="EPOXHYDRLASE"/>
</dbReference>
<dbReference type="Gene3D" id="3.40.50.1820">
    <property type="entry name" value="alpha/beta hydrolase"/>
    <property type="match status" value="1"/>
</dbReference>
<dbReference type="InterPro" id="IPR029058">
    <property type="entry name" value="AB_hydrolase_fold"/>
</dbReference>
<proteinExistence type="predicted"/>
<gene>
    <name evidence="3" type="ORF">AVDCRST_MAG16-1783</name>
</gene>
<dbReference type="EMBL" id="CADCUE010000157">
    <property type="protein sequence ID" value="CAA9340451.1"/>
    <property type="molecule type" value="Genomic_DNA"/>
</dbReference>
<dbReference type="AlphaFoldDB" id="A0A6J4LRD0"/>
<evidence type="ECO:0000313" key="3">
    <source>
        <dbReference type="EMBL" id="CAA9340451.1"/>
    </source>
</evidence>
<dbReference type="InterPro" id="IPR000073">
    <property type="entry name" value="AB_hydrolase_1"/>
</dbReference>
<sequence length="253" mass="27263">MLLHGFPQTSWSWRRVWPALADAGLRVVAPDLRGYSPDARPETVEAYRMPHLVADVVAVLDHLGADRAHVVGHDWGAAIAWHVAGRHPERVRTLTAVSVPHPVAFAEALRSDPDQRARSQYMRDWQSPDAEQALLDGGLERVFGGIPAVDAEHYLGVLREPGALTAALAYYRAVSRADLEGLGPISAPTLHVWSDGDAALGATATGASGAHVDGPYRLEVLPGVSHWIPEQAADQLVPLLLEHTREAGPALLD</sequence>
<name>A0A6J4LRD0_9ACTN</name>
<feature type="domain" description="AB hydrolase-1" evidence="2">
    <location>
        <begin position="2"/>
        <end position="118"/>
    </location>
</feature>
<organism evidence="3">
    <name type="scientific">uncultured Frankineae bacterium</name>
    <dbReference type="NCBI Taxonomy" id="437475"/>
    <lineage>
        <taxon>Bacteria</taxon>
        <taxon>Bacillati</taxon>
        <taxon>Actinomycetota</taxon>
        <taxon>Actinomycetes</taxon>
        <taxon>Frankiales</taxon>
        <taxon>environmental samples</taxon>
    </lineage>
</organism>
<dbReference type="EC" id="3.3.2.9" evidence="3"/>
<dbReference type="PANTHER" id="PTHR43329">
    <property type="entry name" value="EPOXIDE HYDROLASE"/>
    <property type="match status" value="1"/>
</dbReference>
<evidence type="ECO:0000256" key="1">
    <source>
        <dbReference type="ARBA" id="ARBA00022801"/>
    </source>
</evidence>
<dbReference type="GO" id="GO:0033961">
    <property type="term" value="F:cis-stilbene-oxide hydrolase activity"/>
    <property type="evidence" value="ECO:0007669"/>
    <property type="project" value="UniProtKB-EC"/>
</dbReference>
<dbReference type="SUPFAM" id="SSF53474">
    <property type="entry name" value="alpha/beta-Hydrolases"/>
    <property type="match status" value="1"/>
</dbReference>
<protein>
    <submittedName>
        <fullName evidence="3">Epoxide hydrolase</fullName>
        <ecNumber evidence="3">3.3.2.9</ecNumber>
    </submittedName>
</protein>
<dbReference type="Pfam" id="PF00561">
    <property type="entry name" value="Abhydrolase_1"/>
    <property type="match status" value="1"/>
</dbReference>
<dbReference type="InterPro" id="IPR000639">
    <property type="entry name" value="Epox_hydrolase-like"/>
</dbReference>